<sequence length="344" mass="39319">MNYTLIFGSFFLILFILSEIQNPSRIINGFLFFMSFSIYYLAIVFMLPRSVSGWILLVTMLLIFLAFVAFIVYMIHNGMVMMRREKRRLSNMLSLLMGAGIIGMIVLIIVCAVISTVYPQVSFIITGLTTCFMITMFVLFLMFNFLISAVVYRYLPTRYNKDFIIILGAGLLRGDQVSPLLASRLDKGLDFYNRQVKKKGKRAKIIVSGGQGKGEEISEAEAMADYLISKGCPKEDILMENKSRNTFENLLFSKAIMEQYGGKKNSIFVTNNYHVFRASILARKVKIKRTKGIGSKTAFYYVPSAFIREFIGVIAIRKWRYISIVAIIAGIYIFSLVMFYLSRR</sequence>
<dbReference type="OrthoDB" id="9782395at2"/>
<dbReference type="GO" id="GO:0043164">
    <property type="term" value="P:Gram-negative-bacterium-type cell wall biogenesis"/>
    <property type="evidence" value="ECO:0007669"/>
    <property type="project" value="TreeGrafter"/>
</dbReference>
<accession>A0A1V4ISJ1</accession>
<dbReference type="InterPro" id="IPR051599">
    <property type="entry name" value="Cell_Envelope_Assoc"/>
</dbReference>
<feature type="transmembrane region" description="Helical" evidence="1">
    <location>
        <begin position="54"/>
        <end position="75"/>
    </location>
</feature>
<gene>
    <name evidence="3" type="ORF">CLORY_16550</name>
</gene>
<reference evidence="3 4" key="1">
    <citation type="submission" date="2017-03" db="EMBL/GenBank/DDBJ databases">
        <title>Genome sequence of Clostridium oryzae DSM 28571.</title>
        <authorList>
            <person name="Poehlein A."/>
            <person name="Daniel R."/>
        </authorList>
    </citation>
    <scope>NUCLEOTIDE SEQUENCE [LARGE SCALE GENOMIC DNA]</scope>
    <source>
        <strain evidence="3 4">DSM 28571</strain>
    </source>
</reference>
<dbReference type="InterPro" id="IPR014729">
    <property type="entry name" value="Rossmann-like_a/b/a_fold"/>
</dbReference>
<feature type="transmembrane region" description="Helical" evidence="1">
    <location>
        <begin position="29"/>
        <end position="48"/>
    </location>
</feature>
<dbReference type="RefSeq" id="WP_079423180.1">
    <property type="nucleotide sequence ID" value="NZ_MZGV01000013.1"/>
</dbReference>
<keyword evidence="1" id="KW-1133">Transmembrane helix</keyword>
<dbReference type="PANTHER" id="PTHR30336:SF18">
    <property type="entry name" value="MEMBRANE PROTEIN"/>
    <property type="match status" value="1"/>
</dbReference>
<feature type="transmembrane region" description="Helical" evidence="1">
    <location>
        <begin position="95"/>
        <end position="118"/>
    </location>
</feature>
<name>A0A1V4ISJ1_9CLOT</name>
<dbReference type="GO" id="GO:0000270">
    <property type="term" value="P:peptidoglycan metabolic process"/>
    <property type="evidence" value="ECO:0007669"/>
    <property type="project" value="TreeGrafter"/>
</dbReference>
<feature type="transmembrane region" description="Helical" evidence="1">
    <location>
        <begin position="124"/>
        <end position="152"/>
    </location>
</feature>
<feature type="transmembrane region" description="Helical" evidence="1">
    <location>
        <begin position="298"/>
        <end position="316"/>
    </location>
</feature>
<feature type="domain" description="DUF218" evidence="2">
    <location>
        <begin position="162"/>
        <end position="312"/>
    </location>
</feature>
<evidence type="ECO:0000259" key="2">
    <source>
        <dbReference type="Pfam" id="PF02698"/>
    </source>
</evidence>
<keyword evidence="1" id="KW-0472">Membrane</keyword>
<dbReference type="EMBL" id="MZGV01000013">
    <property type="protein sequence ID" value="OPJ62775.1"/>
    <property type="molecule type" value="Genomic_DNA"/>
</dbReference>
<dbReference type="GO" id="GO:0005886">
    <property type="term" value="C:plasma membrane"/>
    <property type="evidence" value="ECO:0007669"/>
    <property type="project" value="TreeGrafter"/>
</dbReference>
<dbReference type="InterPro" id="IPR003848">
    <property type="entry name" value="DUF218"/>
</dbReference>
<comment type="caution">
    <text evidence="3">The sequence shown here is derived from an EMBL/GenBank/DDBJ whole genome shotgun (WGS) entry which is preliminary data.</text>
</comment>
<evidence type="ECO:0000313" key="3">
    <source>
        <dbReference type="EMBL" id="OPJ62775.1"/>
    </source>
</evidence>
<proteinExistence type="predicted"/>
<dbReference type="AlphaFoldDB" id="A0A1V4ISJ1"/>
<feature type="transmembrane region" description="Helical" evidence="1">
    <location>
        <begin position="6"/>
        <end position="22"/>
    </location>
</feature>
<feature type="transmembrane region" description="Helical" evidence="1">
    <location>
        <begin position="322"/>
        <end position="341"/>
    </location>
</feature>
<dbReference type="Proteomes" id="UP000190080">
    <property type="component" value="Unassembled WGS sequence"/>
</dbReference>
<keyword evidence="4" id="KW-1185">Reference proteome</keyword>
<keyword evidence="1" id="KW-0812">Transmembrane</keyword>
<organism evidence="3 4">
    <name type="scientific">Clostridium oryzae</name>
    <dbReference type="NCBI Taxonomy" id="1450648"/>
    <lineage>
        <taxon>Bacteria</taxon>
        <taxon>Bacillati</taxon>
        <taxon>Bacillota</taxon>
        <taxon>Clostridia</taxon>
        <taxon>Eubacteriales</taxon>
        <taxon>Clostridiaceae</taxon>
        <taxon>Clostridium</taxon>
    </lineage>
</organism>
<evidence type="ECO:0000313" key="4">
    <source>
        <dbReference type="Proteomes" id="UP000190080"/>
    </source>
</evidence>
<dbReference type="PANTHER" id="PTHR30336">
    <property type="entry name" value="INNER MEMBRANE PROTEIN, PROBABLE PERMEASE"/>
    <property type="match status" value="1"/>
</dbReference>
<dbReference type="Gene3D" id="3.40.50.620">
    <property type="entry name" value="HUPs"/>
    <property type="match status" value="1"/>
</dbReference>
<dbReference type="CDD" id="cd06259">
    <property type="entry name" value="YdcF-like"/>
    <property type="match status" value="1"/>
</dbReference>
<dbReference type="Pfam" id="PF02698">
    <property type="entry name" value="DUF218"/>
    <property type="match status" value="1"/>
</dbReference>
<evidence type="ECO:0000256" key="1">
    <source>
        <dbReference type="SAM" id="Phobius"/>
    </source>
</evidence>
<protein>
    <recommendedName>
        <fullName evidence="2">DUF218 domain-containing protein</fullName>
    </recommendedName>
</protein>